<accession>A0A0P9CKI8</accession>
<dbReference type="AlphaFoldDB" id="A0A0P9CKI8"/>
<gene>
    <name evidence="3" type="primary">scpA</name>
    <name evidence="4" type="ORF">AN477_12015</name>
</gene>
<dbReference type="PANTHER" id="PTHR33969:SF2">
    <property type="entry name" value="SEGREGATION AND CONDENSATION PROTEIN A"/>
    <property type="match status" value="1"/>
</dbReference>
<evidence type="ECO:0000313" key="5">
    <source>
        <dbReference type="Proteomes" id="UP000050482"/>
    </source>
</evidence>
<keyword evidence="5" id="KW-1185">Reference proteome</keyword>
<dbReference type="GO" id="GO:0005737">
    <property type="term" value="C:cytoplasm"/>
    <property type="evidence" value="ECO:0007669"/>
    <property type="project" value="UniProtKB-SubCell"/>
</dbReference>
<dbReference type="OrthoDB" id="9811016at2"/>
<comment type="function">
    <text evidence="3">Participates in chromosomal partition during cell division. May act via the formation of a condensin-like complex containing Smc and ScpB that pull DNA away from mid-cell into both cell halves.</text>
</comment>
<evidence type="ECO:0000256" key="3">
    <source>
        <dbReference type="HAMAP-Rule" id="MF_01805"/>
    </source>
</evidence>
<dbReference type="InterPro" id="IPR003768">
    <property type="entry name" value="ScpA"/>
</dbReference>
<comment type="caution">
    <text evidence="4">The sequence shown here is derived from an EMBL/GenBank/DDBJ whole genome shotgun (WGS) entry which is preliminary data.</text>
</comment>
<dbReference type="GO" id="GO:0006260">
    <property type="term" value="P:DNA replication"/>
    <property type="evidence" value="ECO:0007669"/>
    <property type="project" value="UniProtKB-UniRule"/>
</dbReference>
<dbReference type="STRING" id="471514.AN477_12015"/>
<comment type="subcellular location">
    <subcellularLocation>
        <location evidence="3">Cytoplasm</location>
    </subcellularLocation>
    <text evidence="3">Associated with two foci at the outer edges of the nucleoid region in young cells, and at four foci within both cell halves in older cells.</text>
</comment>
<evidence type="ECO:0000256" key="1">
    <source>
        <dbReference type="ARBA" id="ARBA00022829"/>
    </source>
</evidence>
<dbReference type="Gene3D" id="1.10.10.580">
    <property type="entry name" value="Structural maintenance of chromosome 1. Chain E"/>
    <property type="match status" value="1"/>
</dbReference>
<evidence type="ECO:0000313" key="4">
    <source>
        <dbReference type="EMBL" id="KPV43529.1"/>
    </source>
</evidence>
<dbReference type="EMBL" id="LJCO01000048">
    <property type="protein sequence ID" value="KPV43529.1"/>
    <property type="molecule type" value="Genomic_DNA"/>
</dbReference>
<keyword evidence="3" id="KW-0132">Cell division</keyword>
<organism evidence="4 5">
    <name type="scientific">Alicyclobacillus ferrooxydans</name>
    <dbReference type="NCBI Taxonomy" id="471514"/>
    <lineage>
        <taxon>Bacteria</taxon>
        <taxon>Bacillati</taxon>
        <taxon>Bacillota</taxon>
        <taxon>Bacilli</taxon>
        <taxon>Bacillales</taxon>
        <taxon>Alicyclobacillaceae</taxon>
        <taxon>Alicyclobacillus</taxon>
    </lineage>
</organism>
<dbReference type="PANTHER" id="PTHR33969">
    <property type="entry name" value="SEGREGATION AND CONDENSATION PROTEIN A"/>
    <property type="match status" value="1"/>
</dbReference>
<comment type="subunit">
    <text evidence="3">Component of a cohesin-like complex composed of ScpA, ScpB and the Smc homodimer, in which ScpA and ScpB bind to the head domain of Smc. The presence of the three proteins is required for the association of the complex with DNA.</text>
</comment>
<dbReference type="Proteomes" id="UP000050482">
    <property type="component" value="Unassembled WGS sequence"/>
</dbReference>
<dbReference type="InterPro" id="IPR023093">
    <property type="entry name" value="ScpA-like_C"/>
</dbReference>
<dbReference type="GO" id="GO:0051301">
    <property type="term" value="P:cell division"/>
    <property type="evidence" value="ECO:0007669"/>
    <property type="project" value="UniProtKB-KW"/>
</dbReference>
<proteinExistence type="inferred from homology"/>
<keyword evidence="1 3" id="KW-0159">Chromosome partition</keyword>
<dbReference type="GO" id="GO:0007059">
    <property type="term" value="P:chromosome segregation"/>
    <property type="evidence" value="ECO:0007669"/>
    <property type="project" value="UniProtKB-UniRule"/>
</dbReference>
<dbReference type="RefSeq" id="WP_054969398.1">
    <property type="nucleotide sequence ID" value="NZ_LJCO01000048.1"/>
</dbReference>
<dbReference type="Pfam" id="PF02616">
    <property type="entry name" value="SMC_ScpA"/>
    <property type="match status" value="1"/>
</dbReference>
<keyword evidence="3" id="KW-0131">Cell cycle</keyword>
<protein>
    <recommendedName>
        <fullName evidence="2 3">Segregation and condensation protein A</fullName>
    </recommendedName>
</protein>
<evidence type="ECO:0000256" key="2">
    <source>
        <dbReference type="ARBA" id="ARBA00044777"/>
    </source>
</evidence>
<keyword evidence="3" id="KW-0963">Cytoplasm</keyword>
<reference evidence="4 5" key="1">
    <citation type="submission" date="2015-09" db="EMBL/GenBank/DDBJ databases">
        <title>Draft genome sequence of Alicyclobacillus ferrooxydans DSM 22381.</title>
        <authorList>
            <person name="Hemp J."/>
        </authorList>
    </citation>
    <scope>NUCLEOTIDE SEQUENCE [LARGE SCALE GENOMIC DNA]</scope>
    <source>
        <strain evidence="4 5">TC-34</strain>
    </source>
</reference>
<comment type="similarity">
    <text evidence="3">Belongs to the ScpA family.</text>
</comment>
<name>A0A0P9CKI8_9BACL</name>
<sequence length="244" mass="28130">MSYEVSLEKFNGPLDLLLHLIRKQEIDIHDIPIALVTSQFLNYIRAMEELSLEIASEFLVMAATLLAIKSRMLLPRKAAAASDEETDNIDPREELVLQLLEYQRCKWAAGELKSREHLQSLIYTRPPLDLRPYHRDDPLPVEGVSLWDMVDAYRKLLLRVPKEDRVAEIKGHELSVEDTMSSILTRLRRWTKATFRELLGTVRTRHDLVASFLALLELVKIGAIHCTQASPFDDIEIILREEYA</sequence>
<dbReference type="HAMAP" id="MF_01805">
    <property type="entry name" value="ScpA"/>
    <property type="match status" value="1"/>
</dbReference>
<dbReference type="Gene3D" id="6.10.250.2410">
    <property type="match status" value="1"/>
</dbReference>
<dbReference type="PATRIC" id="fig|471514.4.peg.785"/>